<dbReference type="KEGG" id="fiy:BN1229_v1_0136"/>
<dbReference type="RefSeq" id="WP_046475419.1">
    <property type="nucleotide sequence ID" value="NZ_LN829118.1"/>
</dbReference>
<reference evidence="2" key="1">
    <citation type="submission" date="2015-02" db="EMBL/GenBank/DDBJ databases">
        <authorList>
            <person name="Chooi Y.-H."/>
        </authorList>
    </citation>
    <scope>NUCLEOTIDE SEQUENCE [LARGE SCALE GENOMIC DNA]</scope>
    <source>
        <strain evidence="2">strain Y</strain>
    </source>
</reference>
<organism evidence="1 2">
    <name type="scientific">Candidatus Filomicrobium marinum</name>
    <dbReference type="NCBI Taxonomy" id="1608628"/>
    <lineage>
        <taxon>Bacteria</taxon>
        <taxon>Pseudomonadati</taxon>
        <taxon>Pseudomonadota</taxon>
        <taxon>Alphaproteobacteria</taxon>
        <taxon>Hyphomicrobiales</taxon>
        <taxon>Hyphomicrobiaceae</taxon>
        <taxon>Filomicrobium</taxon>
    </lineage>
</organism>
<sequence>MPAPNPVRQRAARDKLAGLFAHPSSVFIIHYACQSFDAEEALGSPCVTAIAARHLESGETSVFSIHIEAELRRLGPIQVLSRIEELECAMLAKFFDFLATNRMMRFVHWNMRDAMYGFAAVEHRYRVLGREPFCLPESQKLDLARLLIDMYGSAYVERPYLEGLAIRNDLALQGFLSGPIEAEAFERGNYALVQRSVLAKVRLQFDILHLAHDRTLKTRANWWTLNTARLREAVELFEDNPVKALAGLGFAGLSAGFLVIWRLF</sequence>
<gene>
    <name evidence="1" type="ORF">YBN1229_v1_0136</name>
</gene>
<accession>A0A0D6JAF5</accession>
<dbReference type="AlphaFoldDB" id="A0A0D6JAF5"/>
<name>A0A0D6JAF5_9HYPH</name>
<evidence type="ECO:0000313" key="2">
    <source>
        <dbReference type="Proteomes" id="UP000033187"/>
    </source>
</evidence>
<protein>
    <submittedName>
        <fullName evidence="1">Uncharacterized protein</fullName>
    </submittedName>
</protein>
<dbReference type="Proteomes" id="UP000033187">
    <property type="component" value="Chromosome 1"/>
</dbReference>
<dbReference type="OrthoDB" id="7889003at2"/>
<proteinExistence type="predicted"/>
<dbReference type="EMBL" id="LN829119">
    <property type="protein sequence ID" value="CPR14938.1"/>
    <property type="molecule type" value="Genomic_DNA"/>
</dbReference>
<keyword evidence="2" id="KW-1185">Reference proteome</keyword>
<evidence type="ECO:0000313" key="1">
    <source>
        <dbReference type="EMBL" id="CPR14938.1"/>
    </source>
</evidence>
<dbReference type="KEGG" id="fil:BN1229_v1_0132"/>